<proteinExistence type="predicted"/>
<evidence type="ECO:0000313" key="2">
    <source>
        <dbReference type="EMBL" id="GBB96472.1"/>
    </source>
</evidence>
<reference evidence="2 3" key="1">
    <citation type="submission" date="2017-11" db="EMBL/GenBank/DDBJ databases">
        <title>The genome of Rhizophagus clarus HR1 reveals common genetic basis of auxotrophy among arbuscular mycorrhizal fungi.</title>
        <authorList>
            <person name="Kobayashi Y."/>
        </authorList>
    </citation>
    <scope>NUCLEOTIDE SEQUENCE [LARGE SCALE GENOMIC DNA]</scope>
    <source>
        <strain evidence="2 3">HR1</strain>
    </source>
</reference>
<name>A0A2Z6R6I6_9GLOM</name>
<protein>
    <submittedName>
        <fullName evidence="2">Uncharacterized protein</fullName>
    </submittedName>
</protein>
<comment type="caution">
    <text evidence="2">The sequence shown here is derived from an EMBL/GenBank/DDBJ whole genome shotgun (WGS) entry which is preliminary data.</text>
</comment>
<dbReference type="Proteomes" id="UP000247702">
    <property type="component" value="Unassembled WGS sequence"/>
</dbReference>
<dbReference type="AlphaFoldDB" id="A0A2Z6R6I6"/>
<evidence type="ECO:0000313" key="3">
    <source>
        <dbReference type="Proteomes" id="UP000247702"/>
    </source>
</evidence>
<accession>A0A2Z6R6I6</accession>
<feature type="region of interest" description="Disordered" evidence="1">
    <location>
        <begin position="61"/>
        <end position="107"/>
    </location>
</feature>
<feature type="non-terminal residue" evidence="2">
    <location>
        <position position="1"/>
    </location>
</feature>
<gene>
    <name evidence="2" type="ORF">RclHR1_27620001</name>
</gene>
<sequence>RSDKKNRECNCCRKAFSTPQKLRQHYTSIKNQCSLLSINNQPTRPQSSSPILAPVVHIKEKDRRKEKTQTVILKPTSEPHDEDQEGEPKAGPGPTTQAHREMQRNEQASILQTTNQETDIIFIERNHNSARQHNNLKNMTVWKEKVPSSNNSKYAFNKQQTEHTKYVDASYIPQLIGASREAITSVLQKELHRKDQIKTALVINATYVKYKYKEKGDLADKANYEAINLDTYHRGKMGVAPILSHPKSLQIQSVPTINPDNQGLIDPETNKLSEKCLQEAFGCYFAYQDRHTEHLKRIFRAKKLKPYLKKVKLDSIPMPTPICSRIFKKIEEMNPDISINV</sequence>
<organism evidence="2 3">
    <name type="scientific">Rhizophagus clarus</name>
    <dbReference type="NCBI Taxonomy" id="94130"/>
    <lineage>
        <taxon>Eukaryota</taxon>
        <taxon>Fungi</taxon>
        <taxon>Fungi incertae sedis</taxon>
        <taxon>Mucoromycota</taxon>
        <taxon>Glomeromycotina</taxon>
        <taxon>Glomeromycetes</taxon>
        <taxon>Glomerales</taxon>
        <taxon>Glomeraceae</taxon>
        <taxon>Rhizophagus</taxon>
    </lineage>
</organism>
<evidence type="ECO:0000256" key="1">
    <source>
        <dbReference type="SAM" id="MobiDB-lite"/>
    </source>
</evidence>
<dbReference type="EMBL" id="BEXD01001960">
    <property type="protein sequence ID" value="GBB96472.1"/>
    <property type="molecule type" value="Genomic_DNA"/>
</dbReference>
<keyword evidence="3" id="KW-1185">Reference proteome</keyword>